<protein>
    <submittedName>
        <fullName evidence="1">Uncharacterized protein</fullName>
    </submittedName>
</protein>
<organism evidence="1 2">
    <name type="scientific">Coniosporium apollinis (strain CBS 100218)</name>
    <name type="common">Rock-inhabiting black yeast</name>
    <dbReference type="NCBI Taxonomy" id="1168221"/>
    <lineage>
        <taxon>Eukaryota</taxon>
        <taxon>Fungi</taxon>
        <taxon>Dikarya</taxon>
        <taxon>Ascomycota</taxon>
        <taxon>Pezizomycotina</taxon>
        <taxon>Dothideomycetes</taxon>
        <taxon>Dothideomycetes incertae sedis</taxon>
        <taxon>Coniosporium</taxon>
    </lineage>
</organism>
<dbReference type="OrthoDB" id="3944494at2759"/>
<reference evidence="2" key="1">
    <citation type="submission" date="2012-06" db="EMBL/GenBank/DDBJ databases">
        <title>The genome sequence of Coniosporium apollinis CBS 100218.</title>
        <authorList>
            <consortium name="The Broad Institute Genome Sequencing Platform"/>
            <person name="Cuomo C."/>
            <person name="Gorbushina A."/>
            <person name="Noack S."/>
            <person name="Walker B."/>
            <person name="Young S.K."/>
            <person name="Zeng Q."/>
            <person name="Gargeya S."/>
            <person name="Fitzgerald M."/>
            <person name="Haas B."/>
            <person name="Abouelleil A."/>
            <person name="Alvarado L."/>
            <person name="Arachchi H.M."/>
            <person name="Berlin A.M."/>
            <person name="Chapman S.B."/>
            <person name="Goldberg J."/>
            <person name="Griggs A."/>
            <person name="Gujja S."/>
            <person name="Hansen M."/>
            <person name="Howarth C."/>
            <person name="Imamovic A."/>
            <person name="Larimer J."/>
            <person name="McCowan C."/>
            <person name="Montmayeur A."/>
            <person name="Murphy C."/>
            <person name="Neiman D."/>
            <person name="Pearson M."/>
            <person name="Priest M."/>
            <person name="Roberts A."/>
            <person name="Saif S."/>
            <person name="Shea T."/>
            <person name="Sisk P."/>
            <person name="Sykes S."/>
            <person name="Wortman J."/>
            <person name="Nusbaum C."/>
            <person name="Birren B."/>
        </authorList>
    </citation>
    <scope>NUCLEOTIDE SEQUENCE [LARGE SCALE GENOMIC DNA]</scope>
    <source>
        <strain evidence="2">CBS 100218</strain>
    </source>
</reference>
<dbReference type="AlphaFoldDB" id="R7Z2M1"/>
<dbReference type="EMBL" id="JH767597">
    <property type="protein sequence ID" value="EON68440.1"/>
    <property type="molecule type" value="Genomic_DNA"/>
</dbReference>
<dbReference type="RefSeq" id="XP_007783757.1">
    <property type="nucleotide sequence ID" value="XM_007785567.1"/>
</dbReference>
<sequence>MLVIQRAVMIAEYGEIDYPADVLDEMRERFMIHGSRSPFNWVLRLRAYRKKIRNTTTSLGYIYWSDDHEKLTYKKLEMTMAHFKDFIRAEVELAQL</sequence>
<proteinExistence type="predicted"/>
<gene>
    <name evidence="1" type="ORF">W97_07650</name>
</gene>
<dbReference type="eggNOG" id="ENOG502SPWY">
    <property type="taxonomic scope" value="Eukaryota"/>
</dbReference>
<keyword evidence="2" id="KW-1185">Reference proteome</keyword>
<dbReference type="STRING" id="1168221.R7Z2M1"/>
<dbReference type="GeneID" id="19904961"/>
<name>R7Z2M1_CONA1</name>
<dbReference type="HOGENOM" id="CLU_2359643_0_0_1"/>
<accession>R7Z2M1</accession>
<evidence type="ECO:0000313" key="2">
    <source>
        <dbReference type="Proteomes" id="UP000016924"/>
    </source>
</evidence>
<dbReference type="Proteomes" id="UP000016924">
    <property type="component" value="Unassembled WGS sequence"/>
</dbReference>
<evidence type="ECO:0000313" key="1">
    <source>
        <dbReference type="EMBL" id="EON68440.1"/>
    </source>
</evidence>